<dbReference type="InterPro" id="IPR029147">
    <property type="entry name" value="CFAP77"/>
</dbReference>
<dbReference type="Pfam" id="PF14825">
    <property type="entry name" value="CFAP77"/>
    <property type="match status" value="1"/>
</dbReference>
<organism evidence="1 2">
    <name type="scientific">Acanthisitta chloris</name>
    <name type="common">rifleman</name>
    <dbReference type="NCBI Taxonomy" id="57068"/>
    <lineage>
        <taxon>Eukaryota</taxon>
        <taxon>Metazoa</taxon>
        <taxon>Chordata</taxon>
        <taxon>Craniata</taxon>
        <taxon>Vertebrata</taxon>
        <taxon>Euteleostomi</taxon>
        <taxon>Archelosauria</taxon>
        <taxon>Archosauria</taxon>
        <taxon>Dinosauria</taxon>
        <taxon>Saurischia</taxon>
        <taxon>Theropoda</taxon>
        <taxon>Coelurosauria</taxon>
        <taxon>Aves</taxon>
        <taxon>Neognathae</taxon>
        <taxon>Neoaves</taxon>
        <taxon>Telluraves</taxon>
        <taxon>Australaves</taxon>
        <taxon>Passeriformes</taxon>
        <taxon>Acanthisittidae</taxon>
        <taxon>Acanthisitta</taxon>
    </lineage>
</organism>
<sequence>RRPLTLAEAGPGTENERLGVVRASMLRNPLILKHPLGFSSLLHFCLCSGIPTLPNEATATPGTCGHGLLQIFIFRGALAYQKRSLCFSFHFTFLQEEVGKPQRNCYSLPGFDFTYGLYIPRTEGVAEAIGHWNTVDPRFTERRIMGRDFITMNRGALKEGCVTAREHNMYYKFKDLRLKGGPTHSRRRPPKIPMDMTFGMPPRPSTPLFDLLQHRYKELWMEKQRARTIIQRVEKNKLTDVRDTYSSYLRKHPLPAKKESFWHLRRFEKV</sequence>
<name>A0A091NDA9_9PASS</name>
<accession>A0A091NDA9</accession>
<dbReference type="PANTHER" id="PTHR28617:SF1">
    <property type="entry name" value="CILIA- AND FLAGELLA-ASSOCIATED PROTEIN 77"/>
    <property type="match status" value="1"/>
</dbReference>
<feature type="non-terminal residue" evidence="1">
    <location>
        <position position="270"/>
    </location>
</feature>
<keyword evidence="2" id="KW-1185">Reference proteome</keyword>
<dbReference type="AlphaFoldDB" id="A0A091NDA9"/>
<gene>
    <name evidence="1" type="ORF">N310_11487</name>
</gene>
<protein>
    <submittedName>
        <fullName evidence="1">Uncharacterized protein C9orf171</fullName>
    </submittedName>
</protein>
<evidence type="ECO:0000313" key="1">
    <source>
        <dbReference type="EMBL" id="KFP86854.1"/>
    </source>
</evidence>
<dbReference type="EMBL" id="KK845087">
    <property type="protein sequence ID" value="KFP86854.1"/>
    <property type="molecule type" value="Genomic_DNA"/>
</dbReference>
<proteinExistence type="predicted"/>
<dbReference type="PANTHER" id="PTHR28617">
    <property type="entry name" value="CILIA- AND FLAGELLA-ASSOCIATED PROTEIN 77"/>
    <property type="match status" value="1"/>
</dbReference>
<reference evidence="1 2" key="1">
    <citation type="submission" date="2014-04" db="EMBL/GenBank/DDBJ databases">
        <title>Genome evolution of avian class.</title>
        <authorList>
            <person name="Zhang G."/>
            <person name="Li C."/>
        </authorList>
    </citation>
    <scope>NUCLEOTIDE SEQUENCE [LARGE SCALE GENOMIC DNA]</scope>
    <source>
        <strain evidence="1">BGI_N310</strain>
    </source>
</reference>
<evidence type="ECO:0000313" key="2">
    <source>
        <dbReference type="Proteomes" id="UP000053537"/>
    </source>
</evidence>
<dbReference type="Proteomes" id="UP000053537">
    <property type="component" value="Unassembled WGS sequence"/>
</dbReference>
<feature type="non-terminal residue" evidence="1">
    <location>
        <position position="1"/>
    </location>
</feature>